<dbReference type="GO" id="GO:0016020">
    <property type="term" value="C:membrane"/>
    <property type="evidence" value="ECO:0007669"/>
    <property type="project" value="UniProtKB-SubCell"/>
</dbReference>
<dbReference type="InterPro" id="IPR052263">
    <property type="entry name" value="GPI_Anchor_Biosynth"/>
</dbReference>
<keyword evidence="8" id="KW-1185">Reference proteome</keyword>
<evidence type="ECO:0000256" key="2">
    <source>
        <dbReference type="ARBA" id="ARBA00022692"/>
    </source>
</evidence>
<dbReference type="PANTHER" id="PTHR46346">
    <property type="entry name" value="PHOSPHATIDYLINOSITOL N-ACETYLGLUCOSAMINYLTRANSFERASE SUBUNIT P"/>
    <property type="match status" value="1"/>
</dbReference>
<reference evidence="7" key="1">
    <citation type="submission" date="2020-11" db="EMBL/GenBank/DDBJ databases">
        <authorList>
            <consortium name="DOE Joint Genome Institute"/>
            <person name="Ahrendt S."/>
            <person name="Riley R."/>
            <person name="Andreopoulos W."/>
            <person name="Labutti K."/>
            <person name="Pangilinan J."/>
            <person name="Ruiz-Duenas F.J."/>
            <person name="Barrasa J.M."/>
            <person name="Sanchez-Garcia M."/>
            <person name="Camarero S."/>
            <person name="Miyauchi S."/>
            <person name="Serrano A."/>
            <person name="Linde D."/>
            <person name="Babiker R."/>
            <person name="Drula E."/>
            <person name="Ayuso-Fernandez I."/>
            <person name="Pacheco R."/>
            <person name="Padilla G."/>
            <person name="Ferreira P."/>
            <person name="Barriuso J."/>
            <person name="Kellner H."/>
            <person name="Castanera R."/>
            <person name="Alfaro M."/>
            <person name="Ramirez L."/>
            <person name="Pisabarro A.G."/>
            <person name="Kuo A."/>
            <person name="Tritt A."/>
            <person name="Lipzen A."/>
            <person name="He G."/>
            <person name="Yan M."/>
            <person name="Ng V."/>
            <person name="Cullen D."/>
            <person name="Martin F."/>
            <person name="Rosso M.-N."/>
            <person name="Henrissat B."/>
            <person name="Hibbett D."/>
            <person name="Martinez A.T."/>
            <person name="Grigoriev I.V."/>
        </authorList>
    </citation>
    <scope>NUCLEOTIDE SEQUENCE</scope>
    <source>
        <strain evidence="7">CBS 247.69</strain>
    </source>
</reference>
<keyword evidence="3 5" id="KW-1133">Transmembrane helix</keyword>
<dbReference type="InterPro" id="IPR013717">
    <property type="entry name" value="PIG-P"/>
</dbReference>
<dbReference type="Proteomes" id="UP000807353">
    <property type="component" value="Unassembled WGS sequence"/>
</dbReference>
<comment type="subcellular location">
    <subcellularLocation>
        <location evidence="1">Membrane</location>
        <topology evidence="1">Multi-pass membrane protein</topology>
    </subcellularLocation>
</comment>
<name>A0A9P6CIY6_9AGAR</name>
<feature type="domain" description="PIG-P" evidence="6">
    <location>
        <begin position="22"/>
        <end position="138"/>
    </location>
</feature>
<feature type="transmembrane region" description="Helical" evidence="5">
    <location>
        <begin position="65"/>
        <end position="89"/>
    </location>
</feature>
<organism evidence="7 8">
    <name type="scientific">Collybia nuda</name>
    <dbReference type="NCBI Taxonomy" id="64659"/>
    <lineage>
        <taxon>Eukaryota</taxon>
        <taxon>Fungi</taxon>
        <taxon>Dikarya</taxon>
        <taxon>Basidiomycota</taxon>
        <taxon>Agaricomycotina</taxon>
        <taxon>Agaricomycetes</taxon>
        <taxon>Agaricomycetidae</taxon>
        <taxon>Agaricales</taxon>
        <taxon>Tricholomatineae</taxon>
        <taxon>Clitocybaceae</taxon>
        <taxon>Collybia</taxon>
    </lineage>
</organism>
<sequence length="153" mass="17541">MENTNTNDQYTPDSPGRSRAPEFYGFVAWTSTSLAFCLYLLWALVPDEYILWAGIEWYPSREWALLIPAWSIMLLITTYIVYSAMAIAATPSFSDMRAITDARTQFPTSDETNPYINADPSSPVLYDIPIGLVNRVLYYQRSEEDVVHSRNDY</sequence>
<evidence type="ECO:0000256" key="4">
    <source>
        <dbReference type="ARBA" id="ARBA00023136"/>
    </source>
</evidence>
<accession>A0A9P6CIY6</accession>
<evidence type="ECO:0000259" key="6">
    <source>
        <dbReference type="Pfam" id="PF08510"/>
    </source>
</evidence>
<evidence type="ECO:0000313" key="7">
    <source>
        <dbReference type="EMBL" id="KAF9467887.1"/>
    </source>
</evidence>
<dbReference type="EMBL" id="MU150235">
    <property type="protein sequence ID" value="KAF9467887.1"/>
    <property type="molecule type" value="Genomic_DNA"/>
</dbReference>
<dbReference type="OrthoDB" id="690928at2759"/>
<dbReference type="GO" id="GO:0006506">
    <property type="term" value="P:GPI anchor biosynthetic process"/>
    <property type="evidence" value="ECO:0007669"/>
    <property type="project" value="TreeGrafter"/>
</dbReference>
<keyword evidence="2 5" id="KW-0812">Transmembrane</keyword>
<evidence type="ECO:0000256" key="1">
    <source>
        <dbReference type="ARBA" id="ARBA00004141"/>
    </source>
</evidence>
<dbReference type="PANTHER" id="PTHR46346:SF1">
    <property type="entry name" value="PHOSPHATIDYLINOSITOL N-ACETYLGLUCOSAMINYLTRANSFERASE SUBUNIT P"/>
    <property type="match status" value="1"/>
</dbReference>
<evidence type="ECO:0000313" key="8">
    <source>
        <dbReference type="Proteomes" id="UP000807353"/>
    </source>
</evidence>
<evidence type="ECO:0000256" key="5">
    <source>
        <dbReference type="SAM" id="Phobius"/>
    </source>
</evidence>
<feature type="transmembrane region" description="Helical" evidence="5">
    <location>
        <begin position="23"/>
        <end position="45"/>
    </location>
</feature>
<gene>
    <name evidence="7" type="ORF">BDZ94DRAFT_1318422</name>
</gene>
<protein>
    <submittedName>
        <fullName evidence="7">PIG-P-domain-containing protein</fullName>
    </submittedName>
</protein>
<dbReference type="GO" id="GO:0005783">
    <property type="term" value="C:endoplasmic reticulum"/>
    <property type="evidence" value="ECO:0007669"/>
    <property type="project" value="TreeGrafter"/>
</dbReference>
<dbReference type="Pfam" id="PF08510">
    <property type="entry name" value="PIG-P"/>
    <property type="match status" value="1"/>
</dbReference>
<keyword evidence="4 5" id="KW-0472">Membrane</keyword>
<evidence type="ECO:0000256" key="3">
    <source>
        <dbReference type="ARBA" id="ARBA00022989"/>
    </source>
</evidence>
<comment type="caution">
    <text evidence="7">The sequence shown here is derived from an EMBL/GenBank/DDBJ whole genome shotgun (WGS) entry which is preliminary data.</text>
</comment>
<proteinExistence type="predicted"/>
<dbReference type="AlphaFoldDB" id="A0A9P6CIY6"/>